<feature type="transmembrane region" description="Helical" evidence="12">
    <location>
        <begin position="175"/>
        <end position="196"/>
    </location>
</feature>
<feature type="transmembrane region" description="Helical" evidence="12">
    <location>
        <begin position="12"/>
        <end position="34"/>
    </location>
</feature>
<feature type="transmembrane region" description="Helical" evidence="12">
    <location>
        <begin position="232"/>
        <end position="249"/>
    </location>
</feature>
<evidence type="ECO:0000256" key="12">
    <source>
        <dbReference type="SAM" id="Phobius"/>
    </source>
</evidence>
<evidence type="ECO:0000256" key="10">
    <source>
        <dbReference type="ARBA" id="ARBA00023157"/>
    </source>
</evidence>
<protein>
    <submittedName>
        <fullName evidence="13">COX15/CtaA family protein</fullName>
    </submittedName>
</protein>
<keyword evidence="9 12" id="KW-0472">Membrane</keyword>
<feature type="transmembrane region" description="Helical" evidence="12">
    <location>
        <begin position="139"/>
        <end position="163"/>
    </location>
</feature>
<evidence type="ECO:0000256" key="5">
    <source>
        <dbReference type="ARBA" id="ARBA00022989"/>
    </source>
</evidence>
<dbReference type="InterPro" id="IPR003780">
    <property type="entry name" value="COX15/CtaA_fam"/>
</dbReference>
<dbReference type="InterPro" id="IPR050450">
    <property type="entry name" value="COX15/CtaA_HemeA_synthase"/>
</dbReference>
<evidence type="ECO:0000256" key="11">
    <source>
        <dbReference type="ARBA" id="ARBA00023444"/>
    </source>
</evidence>
<gene>
    <name evidence="13" type="ORF">NATSA_00300</name>
</gene>
<proteinExistence type="predicted"/>
<evidence type="ECO:0000256" key="2">
    <source>
        <dbReference type="ARBA" id="ARBA00022475"/>
    </source>
</evidence>
<keyword evidence="6" id="KW-0560">Oxidoreductase</keyword>
<evidence type="ECO:0000256" key="6">
    <source>
        <dbReference type="ARBA" id="ARBA00023002"/>
    </source>
</evidence>
<keyword evidence="7" id="KW-0408">Iron</keyword>
<evidence type="ECO:0000313" key="14">
    <source>
        <dbReference type="Proteomes" id="UP000673975"/>
    </source>
</evidence>
<comment type="subcellular location">
    <subcellularLocation>
        <location evidence="1">Membrane</location>
        <topology evidence="1">Multi-pass membrane protein</topology>
    </subcellularLocation>
</comment>
<keyword evidence="10" id="KW-1015">Disulfide bond</keyword>
<dbReference type="Pfam" id="PF02628">
    <property type="entry name" value="COX15-CtaA"/>
    <property type="match status" value="1"/>
</dbReference>
<feature type="transmembrane region" description="Helical" evidence="12">
    <location>
        <begin position="84"/>
        <end position="104"/>
    </location>
</feature>
<keyword evidence="14" id="KW-1185">Reference proteome</keyword>
<dbReference type="AlphaFoldDB" id="A0A8J7RH39"/>
<keyword evidence="8" id="KW-0350">Heme biosynthesis</keyword>
<organism evidence="13 14">
    <name type="scientific">Natronogracilivirga saccharolytica</name>
    <dbReference type="NCBI Taxonomy" id="2812953"/>
    <lineage>
        <taxon>Bacteria</taxon>
        <taxon>Pseudomonadati</taxon>
        <taxon>Balneolota</taxon>
        <taxon>Balneolia</taxon>
        <taxon>Balneolales</taxon>
        <taxon>Cyclonatronaceae</taxon>
        <taxon>Natronogracilivirga</taxon>
    </lineage>
</organism>
<evidence type="ECO:0000256" key="1">
    <source>
        <dbReference type="ARBA" id="ARBA00004141"/>
    </source>
</evidence>
<dbReference type="GO" id="GO:0006784">
    <property type="term" value="P:heme A biosynthetic process"/>
    <property type="evidence" value="ECO:0007669"/>
    <property type="project" value="InterPro"/>
</dbReference>
<reference evidence="13" key="1">
    <citation type="submission" date="2021-02" db="EMBL/GenBank/DDBJ databases">
        <title>Natronogracilivirga saccharolytica gen. nov. sp. nov. a new anaerobic, haloalkiliphilic carbohydrate-fermenting bacterium from soda lake and proposing of Cyclonatronumiaceae fam. nov. in the phylum Balneolaeota.</title>
        <authorList>
            <person name="Zhilina T.N."/>
            <person name="Sorokin D.Y."/>
            <person name="Zavarzina D.G."/>
            <person name="Toshchakov S.V."/>
            <person name="Kublanov I.V."/>
        </authorList>
    </citation>
    <scope>NUCLEOTIDE SEQUENCE</scope>
    <source>
        <strain evidence="13">Z-1702</strain>
    </source>
</reference>
<feature type="transmembrane region" description="Helical" evidence="12">
    <location>
        <begin position="109"/>
        <end position="127"/>
    </location>
</feature>
<keyword evidence="2" id="KW-1003">Cell membrane</keyword>
<keyword evidence="4" id="KW-0479">Metal-binding</keyword>
<dbReference type="PANTHER" id="PTHR35457">
    <property type="entry name" value="HEME A SYNTHASE"/>
    <property type="match status" value="1"/>
</dbReference>
<dbReference type="EMBL" id="JAFIDN010000001">
    <property type="protein sequence ID" value="MBP3191092.1"/>
    <property type="molecule type" value="Genomic_DNA"/>
</dbReference>
<keyword evidence="3 12" id="KW-0812">Transmembrane</keyword>
<evidence type="ECO:0000256" key="9">
    <source>
        <dbReference type="ARBA" id="ARBA00023136"/>
    </source>
</evidence>
<dbReference type="RefSeq" id="WP_210509331.1">
    <property type="nucleotide sequence ID" value="NZ_JAFIDN010000001.1"/>
</dbReference>
<keyword evidence="5 12" id="KW-1133">Transmembrane helix</keyword>
<dbReference type="GO" id="GO:0016491">
    <property type="term" value="F:oxidoreductase activity"/>
    <property type="evidence" value="ECO:0007669"/>
    <property type="project" value="UniProtKB-KW"/>
</dbReference>
<name>A0A8J7RH39_9BACT</name>
<comment type="caution">
    <text evidence="13">The sequence shown here is derived from an EMBL/GenBank/DDBJ whole genome shotgun (WGS) entry which is preliminary data.</text>
</comment>
<evidence type="ECO:0000256" key="8">
    <source>
        <dbReference type="ARBA" id="ARBA00023133"/>
    </source>
</evidence>
<evidence type="ECO:0000256" key="7">
    <source>
        <dbReference type="ARBA" id="ARBA00023004"/>
    </source>
</evidence>
<dbReference type="Proteomes" id="UP000673975">
    <property type="component" value="Unassembled WGS sequence"/>
</dbReference>
<dbReference type="GO" id="GO:0046872">
    <property type="term" value="F:metal ion binding"/>
    <property type="evidence" value="ECO:0007669"/>
    <property type="project" value="UniProtKB-KW"/>
</dbReference>
<feature type="transmembrane region" description="Helical" evidence="12">
    <location>
        <begin position="289"/>
        <end position="310"/>
    </location>
</feature>
<feature type="transmembrane region" description="Helical" evidence="12">
    <location>
        <begin position="256"/>
        <end position="283"/>
    </location>
</feature>
<evidence type="ECO:0000256" key="4">
    <source>
        <dbReference type="ARBA" id="ARBA00022723"/>
    </source>
</evidence>
<sequence>MSWRSVFLQLNVFQKTAVITIAVTFLLIFIGGLVRASGAGLGCPDWPKCFGLWIPPLDAADLPSGYDPDQFNVFKTWMEYVNRLVGVIVGFLILLTFAFSTTYIRSRPLVFLCATVSLILVLFQGWLGGQVVQSGLQSWLITLHMVTAVLILNMLILTLYLSVKERFDFSLESGIKRPLVAVLAVLLLVTVAQVIFGTQVREALESVRQVYPVLERSEWIDRVGAIDLVHRSFSWVVLIMVLLFQYMVWKFKTGPYLYILAAMTTAATLMQIIFGAGLVYLGLPPSFQVLHLWVAAFMTSVPFVALLIVISSEDEKKGVHSYEN</sequence>
<evidence type="ECO:0000256" key="3">
    <source>
        <dbReference type="ARBA" id="ARBA00022692"/>
    </source>
</evidence>
<accession>A0A8J7RH39</accession>
<comment type="pathway">
    <text evidence="11">Porphyrin-containing compound metabolism.</text>
</comment>
<evidence type="ECO:0000313" key="13">
    <source>
        <dbReference type="EMBL" id="MBP3191092.1"/>
    </source>
</evidence>
<dbReference type="GO" id="GO:0016020">
    <property type="term" value="C:membrane"/>
    <property type="evidence" value="ECO:0007669"/>
    <property type="project" value="UniProtKB-SubCell"/>
</dbReference>
<dbReference type="PANTHER" id="PTHR35457:SF1">
    <property type="entry name" value="HEME A SYNTHASE"/>
    <property type="match status" value="1"/>
</dbReference>